<dbReference type="AlphaFoldDB" id="A0A8S2YNP3"/>
<evidence type="ECO:0000313" key="4">
    <source>
        <dbReference type="Proteomes" id="UP000681720"/>
    </source>
</evidence>
<dbReference type="Proteomes" id="UP000676336">
    <property type="component" value="Unassembled WGS sequence"/>
</dbReference>
<sequence length="59" mass="6464">MGTNNFEILLLGIAQDGGMAQIRCQCKNCSAVHNGRLSQQYAVSLAIIDRATNQVWLID</sequence>
<accession>A0A8S2YNP3</accession>
<dbReference type="EMBL" id="CAJOBJ010096767">
    <property type="protein sequence ID" value="CAF4568446.1"/>
    <property type="molecule type" value="Genomic_DNA"/>
</dbReference>
<feature type="non-terminal residue" evidence="2">
    <location>
        <position position="59"/>
    </location>
</feature>
<dbReference type="Gene3D" id="3.60.15.10">
    <property type="entry name" value="Ribonuclease Z/Hydroxyacylglutathione hydrolase-like"/>
    <property type="match status" value="1"/>
</dbReference>
<dbReference type="EMBL" id="CAJOBH010068907">
    <property type="protein sequence ID" value="CAF4462109.1"/>
    <property type="molecule type" value="Genomic_DNA"/>
</dbReference>
<evidence type="ECO:0000313" key="1">
    <source>
        <dbReference type="EMBL" id="CAF4462109.1"/>
    </source>
</evidence>
<reference evidence="2" key="1">
    <citation type="submission" date="2021-02" db="EMBL/GenBank/DDBJ databases">
        <authorList>
            <person name="Nowell W R."/>
        </authorList>
    </citation>
    <scope>NUCLEOTIDE SEQUENCE</scope>
</reference>
<dbReference type="InterPro" id="IPR036866">
    <property type="entry name" value="RibonucZ/Hydroxyglut_hydro"/>
</dbReference>
<proteinExistence type="predicted"/>
<organism evidence="2 4">
    <name type="scientific">Rotaria magnacalcarata</name>
    <dbReference type="NCBI Taxonomy" id="392030"/>
    <lineage>
        <taxon>Eukaryota</taxon>
        <taxon>Metazoa</taxon>
        <taxon>Spiralia</taxon>
        <taxon>Gnathifera</taxon>
        <taxon>Rotifera</taxon>
        <taxon>Eurotatoria</taxon>
        <taxon>Bdelloidea</taxon>
        <taxon>Philodinida</taxon>
        <taxon>Philodinidae</taxon>
        <taxon>Rotaria</taxon>
    </lineage>
</organism>
<comment type="caution">
    <text evidence="2">The sequence shown here is derived from an EMBL/GenBank/DDBJ whole genome shotgun (WGS) entry which is preliminary data.</text>
</comment>
<protein>
    <submittedName>
        <fullName evidence="2">Uncharacterized protein</fullName>
    </submittedName>
</protein>
<dbReference type="EMBL" id="CAJOBI010144241">
    <property type="protein sequence ID" value="CAF4782110.1"/>
    <property type="molecule type" value="Genomic_DNA"/>
</dbReference>
<evidence type="ECO:0000313" key="2">
    <source>
        <dbReference type="EMBL" id="CAF4568446.1"/>
    </source>
</evidence>
<gene>
    <name evidence="1" type="ORF">BYL167_LOCUS34254</name>
    <name evidence="2" type="ORF">GIL414_LOCUS37559</name>
    <name evidence="3" type="ORF">SMN809_LOCUS46391</name>
</gene>
<evidence type="ECO:0000313" key="3">
    <source>
        <dbReference type="EMBL" id="CAF4782110.1"/>
    </source>
</evidence>
<dbReference type="Proteomes" id="UP000681967">
    <property type="component" value="Unassembled WGS sequence"/>
</dbReference>
<dbReference type="Proteomes" id="UP000681720">
    <property type="component" value="Unassembled WGS sequence"/>
</dbReference>
<name>A0A8S2YNP3_9BILA</name>